<feature type="compositionally biased region" description="Polar residues" evidence="1">
    <location>
        <begin position="1"/>
        <end position="16"/>
    </location>
</feature>
<keyword evidence="3" id="KW-1185">Reference proteome</keyword>
<comment type="caution">
    <text evidence="2">The sequence shown here is derived from an EMBL/GenBank/DDBJ whole genome shotgun (WGS) entry which is preliminary data.</text>
</comment>
<dbReference type="Proteomes" id="UP001231189">
    <property type="component" value="Unassembled WGS sequence"/>
</dbReference>
<sequence length="124" mass="13703">MAANGTAQSQTGPNEEQWSRFERQTGPKGPLGGHGRARQAVSAVGPGCHLLRVGFMPNYYCWTKHGEKGVMMEGNEEEEEEDDNYPMFPEYGDVADNEDNEAEDQEAPDEPLMMILVGPLLMQG</sequence>
<dbReference type="AlphaFoldDB" id="A0AAD8WTI1"/>
<dbReference type="EMBL" id="JAUUTY010000002">
    <property type="protein sequence ID" value="KAK1680085.1"/>
    <property type="molecule type" value="Genomic_DNA"/>
</dbReference>
<reference evidence="2" key="1">
    <citation type="submission" date="2023-07" db="EMBL/GenBank/DDBJ databases">
        <title>A chromosome-level genome assembly of Lolium multiflorum.</title>
        <authorList>
            <person name="Chen Y."/>
            <person name="Copetti D."/>
            <person name="Kolliker R."/>
            <person name="Studer B."/>
        </authorList>
    </citation>
    <scope>NUCLEOTIDE SEQUENCE</scope>
    <source>
        <strain evidence="2">02402/16</strain>
        <tissue evidence="2">Leaf</tissue>
    </source>
</reference>
<evidence type="ECO:0000313" key="3">
    <source>
        <dbReference type="Proteomes" id="UP001231189"/>
    </source>
</evidence>
<name>A0AAD8WTI1_LOLMU</name>
<organism evidence="2 3">
    <name type="scientific">Lolium multiflorum</name>
    <name type="common">Italian ryegrass</name>
    <name type="synonym">Lolium perenne subsp. multiflorum</name>
    <dbReference type="NCBI Taxonomy" id="4521"/>
    <lineage>
        <taxon>Eukaryota</taxon>
        <taxon>Viridiplantae</taxon>
        <taxon>Streptophyta</taxon>
        <taxon>Embryophyta</taxon>
        <taxon>Tracheophyta</taxon>
        <taxon>Spermatophyta</taxon>
        <taxon>Magnoliopsida</taxon>
        <taxon>Liliopsida</taxon>
        <taxon>Poales</taxon>
        <taxon>Poaceae</taxon>
        <taxon>BOP clade</taxon>
        <taxon>Pooideae</taxon>
        <taxon>Poodae</taxon>
        <taxon>Poeae</taxon>
        <taxon>Poeae Chloroplast Group 2 (Poeae type)</taxon>
        <taxon>Loliodinae</taxon>
        <taxon>Loliinae</taxon>
        <taxon>Lolium</taxon>
    </lineage>
</organism>
<feature type="compositionally biased region" description="Acidic residues" evidence="1">
    <location>
        <begin position="74"/>
        <end position="84"/>
    </location>
</feature>
<protein>
    <submittedName>
        <fullName evidence="2">Uncharacterized protein</fullName>
    </submittedName>
</protein>
<accession>A0AAD8WTI1</accession>
<gene>
    <name evidence="2" type="ORF">QYE76_040933</name>
</gene>
<feature type="compositionally biased region" description="Acidic residues" evidence="1">
    <location>
        <begin position="93"/>
        <end position="109"/>
    </location>
</feature>
<evidence type="ECO:0000256" key="1">
    <source>
        <dbReference type="SAM" id="MobiDB-lite"/>
    </source>
</evidence>
<proteinExistence type="predicted"/>
<feature type="region of interest" description="Disordered" evidence="1">
    <location>
        <begin position="1"/>
        <end position="39"/>
    </location>
</feature>
<feature type="region of interest" description="Disordered" evidence="1">
    <location>
        <begin position="73"/>
        <end position="112"/>
    </location>
</feature>
<evidence type="ECO:0000313" key="2">
    <source>
        <dbReference type="EMBL" id="KAK1680085.1"/>
    </source>
</evidence>